<reference evidence="10" key="1">
    <citation type="submission" date="2015-08" db="EMBL/GenBank/DDBJ databases">
        <authorList>
            <person name="Varghese N."/>
        </authorList>
    </citation>
    <scope>NUCLEOTIDE SEQUENCE [LARGE SCALE GENOMIC DNA]</scope>
    <source>
        <strain evidence="10">DSM 17901</strain>
    </source>
</reference>
<dbReference type="PANTHER" id="PTHR30026:SF20">
    <property type="entry name" value="OUTER MEMBRANE PROTEIN TOLC"/>
    <property type="match status" value="1"/>
</dbReference>
<evidence type="ECO:0000256" key="1">
    <source>
        <dbReference type="ARBA" id="ARBA00004442"/>
    </source>
</evidence>
<evidence type="ECO:0000256" key="7">
    <source>
        <dbReference type="ARBA" id="ARBA00023237"/>
    </source>
</evidence>
<dbReference type="InterPro" id="IPR003423">
    <property type="entry name" value="OMP_efflux"/>
</dbReference>
<evidence type="ECO:0000256" key="6">
    <source>
        <dbReference type="ARBA" id="ARBA00023136"/>
    </source>
</evidence>
<evidence type="ECO:0000256" key="8">
    <source>
        <dbReference type="SAM" id="SignalP"/>
    </source>
</evidence>
<keyword evidence="8" id="KW-0732">Signal</keyword>
<dbReference type="Gene3D" id="1.20.1600.10">
    <property type="entry name" value="Outer membrane efflux proteins (OEP)"/>
    <property type="match status" value="1"/>
</dbReference>
<evidence type="ECO:0000313" key="10">
    <source>
        <dbReference type="Proteomes" id="UP000243535"/>
    </source>
</evidence>
<feature type="signal peptide" evidence="8">
    <location>
        <begin position="1"/>
        <end position="23"/>
    </location>
</feature>
<keyword evidence="4" id="KW-1134">Transmembrane beta strand</keyword>
<dbReference type="GO" id="GO:0015288">
    <property type="term" value="F:porin activity"/>
    <property type="evidence" value="ECO:0007669"/>
    <property type="project" value="TreeGrafter"/>
</dbReference>
<dbReference type="RefSeq" id="WP_055434127.1">
    <property type="nucleotide sequence ID" value="NZ_CYHA01000004.1"/>
</dbReference>
<accession>A0A0K6H1I8</accession>
<gene>
    <name evidence="9" type="ORF">Ga0061063_2161</name>
</gene>
<name>A0A0K6H1I8_9NEIS</name>
<keyword evidence="5" id="KW-0812">Transmembrane</keyword>
<dbReference type="Proteomes" id="UP000243535">
    <property type="component" value="Unassembled WGS sequence"/>
</dbReference>
<comment type="subcellular location">
    <subcellularLocation>
        <location evidence="1">Cell outer membrane</location>
    </subcellularLocation>
</comment>
<organism evidence="9 10">
    <name type="scientific">Gulbenkiania indica</name>
    <dbReference type="NCBI Taxonomy" id="375574"/>
    <lineage>
        <taxon>Bacteria</taxon>
        <taxon>Pseudomonadati</taxon>
        <taxon>Pseudomonadota</taxon>
        <taxon>Betaproteobacteria</taxon>
        <taxon>Neisseriales</taxon>
        <taxon>Chromobacteriaceae</taxon>
        <taxon>Gulbenkiania</taxon>
    </lineage>
</organism>
<dbReference type="InterPro" id="IPR051906">
    <property type="entry name" value="TolC-like"/>
</dbReference>
<comment type="similarity">
    <text evidence="2">Belongs to the outer membrane factor (OMF) (TC 1.B.17) family.</text>
</comment>
<evidence type="ECO:0000256" key="5">
    <source>
        <dbReference type="ARBA" id="ARBA00022692"/>
    </source>
</evidence>
<feature type="chain" id="PRO_5005503537" evidence="8">
    <location>
        <begin position="24"/>
        <end position="438"/>
    </location>
</feature>
<dbReference type="PANTHER" id="PTHR30026">
    <property type="entry name" value="OUTER MEMBRANE PROTEIN TOLC"/>
    <property type="match status" value="1"/>
</dbReference>
<keyword evidence="7" id="KW-0998">Cell outer membrane</keyword>
<evidence type="ECO:0000256" key="4">
    <source>
        <dbReference type="ARBA" id="ARBA00022452"/>
    </source>
</evidence>
<sequence>MKRTVFSLAWLALAGSLSATAYAESLEDAWQAALSASHPLRADHYRIEAAREDVRAAEAAGRPKLDLQGSWTALDDEPRARVDLSPFRRGPLAAVVPGSLEVPLADNSLALAQAKVSLPVYTSGRLDALRDAARLAEAATAHGTDRTRLEVKLQVAETYFAVLRAQEARQVAAQYLDSLTAYRRDVGNFHSQGLVPRGDVLGADVALADARQKVIAADEAFRVASAAYNRLLGRPFDQPVRLDDRSLPRETRRYEDLVQLAGERRPELAALSARSQALQARSRSVRAEGGPQVGVFASYQYLDHPALVKKGIAAAGIGVEWAVFDSGLTRARAASVAREAEAAQEERDDAESLIRLDVRQALSQENDAAERLKVAEAALASADEYLLIQRDRYANGLASQTEVLTAEARRAESRRNLFNARYDHALAVYRIRRATGEL</sequence>
<evidence type="ECO:0000313" key="9">
    <source>
        <dbReference type="EMBL" id="CUA84686.1"/>
    </source>
</evidence>
<dbReference type="Pfam" id="PF02321">
    <property type="entry name" value="OEP"/>
    <property type="match status" value="2"/>
</dbReference>
<proteinExistence type="inferred from homology"/>
<dbReference type="SUPFAM" id="SSF56954">
    <property type="entry name" value="Outer membrane efflux proteins (OEP)"/>
    <property type="match status" value="1"/>
</dbReference>
<dbReference type="AlphaFoldDB" id="A0A0K6H1I8"/>
<dbReference type="GO" id="GO:0009279">
    <property type="term" value="C:cell outer membrane"/>
    <property type="evidence" value="ECO:0007669"/>
    <property type="project" value="UniProtKB-SubCell"/>
</dbReference>
<keyword evidence="3" id="KW-0813">Transport</keyword>
<dbReference type="GO" id="GO:1990281">
    <property type="term" value="C:efflux pump complex"/>
    <property type="evidence" value="ECO:0007669"/>
    <property type="project" value="TreeGrafter"/>
</dbReference>
<keyword evidence="6" id="KW-0472">Membrane</keyword>
<evidence type="ECO:0000256" key="2">
    <source>
        <dbReference type="ARBA" id="ARBA00007613"/>
    </source>
</evidence>
<dbReference type="EMBL" id="CYHA01000004">
    <property type="protein sequence ID" value="CUA84686.1"/>
    <property type="molecule type" value="Genomic_DNA"/>
</dbReference>
<protein>
    <submittedName>
        <fullName evidence="9">Outer membrane protein TolC</fullName>
    </submittedName>
</protein>
<evidence type="ECO:0000256" key="3">
    <source>
        <dbReference type="ARBA" id="ARBA00022448"/>
    </source>
</evidence>
<dbReference type="GO" id="GO:0015562">
    <property type="term" value="F:efflux transmembrane transporter activity"/>
    <property type="evidence" value="ECO:0007669"/>
    <property type="project" value="InterPro"/>
</dbReference>
<keyword evidence="10" id="KW-1185">Reference proteome</keyword>
<dbReference type="STRING" id="375574.GCA_001418035_01949"/>